<feature type="region of interest" description="Disordered" evidence="1">
    <location>
        <begin position="139"/>
        <end position="163"/>
    </location>
</feature>
<dbReference type="CDD" id="cd11431">
    <property type="entry name" value="bHLH_TS_taxi_Dei"/>
    <property type="match status" value="1"/>
</dbReference>
<dbReference type="SUPFAM" id="SSF47459">
    <property type="entry name" value="HLH, helix-loop-helix DNA-binding domain"/>
    <property type="match status" value="1"/>
</dbReference>
<evidence type="ECO:0000313" key="4">
    <source>
        <dbReference type="Proteomes" id="UP000283509"/>
    </source>
</evidence>
<evidence type="ECO:0000256" key="1">
    <source>
        <dbReference type="SAM" id="MobiDB-lite"/>
    </source>
</evidence>
<dbReference type="GO" id="GO:0045944">
    <property type="term" value="P:positive regulation of transcription by RNA polymerase II"/>
    <property type="evidence" value="ECO:0007669"/>
    <property type="project" value="TreeGrafter"/>
</dbReference>
<dbReference type="Gene3D" id="4.10.280.10">
    <property type="entry name" value="Helix-loop-helix DNA-binding domain"/>
    <property type="match status" value="1"/>
</dbReference>
<dbReference type="SMART" id="SM00353">
    <property type="entry name" value="HLH"/>
    <property type="match status" value="1"/>
</dbReference>
<dbReference type="Pfam" id="PF00010">
    <property type="entry name" value="HLH"/>
    <property type="match status" value="1"/>
</dbReference>
<dbReference type="PROSITE" id="PS50888">
    <property type="entry name" value="BHLH"/>
    <property type="match status" value="1"/>
</dbReference>
<dbReference type="EMBL" id="QCYY01002509">
    <property type="protein sequence ID" value="ROT69871.1"/>
    <property type="molecule type" value="Genomic_DNA"/>
</dbReference>
<dbReference type="GO" id="GO:0003700">
    <property type="term" value="F:DNA-binding transcription factor activity"/>
    <property type="evidence" value="ECO:0007669"/>
    <property type="project" value="TreeGrafter"/>
</dbReference>
<dbReference type="GO" id="GO:0009653">
    <property type="term" value="P:anatomical structure morphogenesis"/>
    <property type="evidence" value="ECO:0007669"/>
    <property type="project" value="TreeGrafter"/>
</dbReference>
<organism evidence="3 4">
    <name type="scientific">Penaeus vannamei</name>
    <name type="common">Whiteleg shrimp</name>
    <name type="synonym">Litopenaeus vannamei</name>
    <dbReference type="NCBI Taxonomy" id="6689"/>
    <lineage>
        <taxon>Eukaryota</taxon>
        <taxon>Metazoa</taxon>
        <taxon>Ecdysozoa</taxon>
        <taxon>Arthropoda</taxon>
        <taxon>Crustacea</taxon>
        <taxon>Multicrustacea</taxon>
        <taxon>Malacostraca</taxon>
        <taxon>Eumalacostraca</taxon>
        <taxon>Eucarida</taxon>
        <taxon>Decapoda</taxon>
        <taxon>Dendrobranchiata</taxon>
        <taxon>Penaeoidea</taxon>
        <taxon>Penaeidae</taxon>
        <taxon>Penaeus</taxon>
    </lineage>
</organism>
<dbReference type="InterPro" id="IPR050359">
    <property type="entry name" value="bHLH_transcription_factors"/>
</dbReference>
<dbReference type="PANTHER" id="PTHR19290:SF147">
    <property type="entry name" value="HELIX-LOOP-HELIX PROTEIN DELILAH"/>
    <property type="match status" value="1"/>
</dbReference>
<dbReference type="GO" id="GO:0005634">
    <property type="term" value="C:nucleus"/>
    <property type="evidence" value="ECO:0007669"/>
    <property type="project" value="TreeGrafter"/>
</dbReference>
<protein>
    <submittedName>
        <fullName evidence="3">Putative helix-loop-helix protein delilah</fullName>
    </submittedName>
</protein>
<dbReference type="PANTHER" id="PTHR19290">
    <property type="entry name" value="BASIC HELIX-LOOP-HELIX PROTEIN NEUROGENIN-RELATED"/>
    <property type="match status" value="1"/>
</dbReference>
<dbReference type="AlphaFoldDB" id="A0A423T0A1"/>
<dbReference type="GO" id="GO:0046983">
    <property type="term" value="F:protein dimerization activity"/>
    <property type="evidence" value="ECO:0007669"/>
    <property type="project" value="InterPro"/>
</dbReference>
<reference evidence="3 4" key="2">
    <citation type="submission" date="2019-01" db="EMBL/GenBank/DDBJ databases">
        <title>The decoding of complex shrimp genome reveals the adaptation for benthos swimmer, frequently molting mechanism and breeding impact on genome.</title>
        <authorList>
            <person name="Sun Y."/>
            <person name="Gao Y."/>
            <person name="Yu Y."/>
        </authorList>
    </citation>
    <scope>NUCLEOTIDE SEQUENCE [LARGE SCALE GENOMIC DNA]</scope>
    <source>
        <tissue evidence="3">Muscle</tissue>
    </source>
</reference>
<dbReference type="Proteomes" id="UP000283509">
    <property type="component" value="Unassembled WGS sequence"/>
</dbReference>
<keyword evidence="4" id="KW-1185">Reference proteome</keyword>
<dbReference type="InterPro" id="IPR036638">
    <property type="entry name" value="HLH_DNA-bd_sf"/>
</dbReference>
<feature type="region of interest" description="Disordered" evidence="1">
    <location>
        <begin position="31"/>
        <end position="55"/>
    </location>
</feature>
<name>A0A423T0A1_PENVA</name>
<evidence type="ECO:0000313" key="3">
    <source>
        <dbReference type="EMBL" id="ROT69871.1"/>
    </source>
</evidence>
<dbReference type="OrthoDB" id="10039134at2759"/>
<sequence length="251" mass="27868">MIEVRVQDMEGVSQQTIIKRLQQERVRQDVLPKRQRTKSRPAPLSKYRRKTANARERHRMREINNAFESLRKVLPDAMEVQHNSSTMTKITTLRLAVSYIRALSEVLEDEGNGDLCALQNSLQNTIQNSIQSTLQESLGHSYGQPFQTGAPPPGGMSSLQYDPTAPQQNVTQLMDYYSASNFMSASSSPSTGRGSLGSASDLEDLLSDDSGLLEDNLDVFHDIPVLSEHDPLQLLLASGRDSLSFASELCD</sequence>
<proteinExistence type="predicted"/>
<gene>
    <name evidence="3" type="ORF">C7M84_011917</name>
</gene>
<comment type="caution">
    <text evidence="3">The sequence shown here is derived from an EMBL/GenBank/DDBJ whole genome shotgun (WGS) entry which is preliminary data.</text>
</comment>
<reference evidence="3 4" key="1">
    <citation type="submission" date="2018-04" db="EMBL/GenBank/DDBJ databases">
        <authorList>
            <person name="Zhang X."/>
            <person name="Yuan J."/>
            <person name="Li F."/>
            <person name="Xiang J."/>
        </authorList>
    </citation>
    <scope>NUCLEOTIDE SEQUENCE [LARGE SCALE GENOMIC DNA]</scope>
    <source>
        <tissue evidence="3">Muscle</tissue>
    </source>
</reference>
<evidence type="ECO:0000259" key="2">
    <source>
        <dbReference type="PROSITE" id="PS50888"/>
    </source>
</evidence>
<dbReference type="GO" id="GO:0070888">
    <property type="term" value="F:E-box binding"/>
    <property type="evidence" value="ECO:0007669"/>
    <property type="project" value="TreeGrafter"/>
</dbReference>
<feature type="domain" description="BHLH" evidence="2">
    <location>
        <begin position="47"/>
        <end position="103"/>
    </location>
</feature>
<accession>A0A423T0A1</accession>
<dbReference type="InterPro" id="IPR011598">
    <property type="entry name" value="bHLH_dom"/>
</dbReference>